<keyword evidence="2" id="KW-1185">Reference proteome</keyword>
<dbReference type="InterPro" id="IPR013924">
    <property type="entry name" value="RNase_H2_suC"/>
</dbReference>
<dbReference type="Pfam" id="PF08615">
    <property type="entry name" value="RNase_H2_suC"/>
    <property type="match status" value="1"/>
</dbReference>
<evidence type="ECO:0000313" key="1">
    <source>
        <dbReference type="EMBL" id="KAJ6223424.1"/>
    </source>
</evidence>
<comment type="caution">
    <text evidence="1">The sequence shown here is derived from an EMBL/GenBank/DDBJ whole genome shotgun (WGS) entry which is preliminary data.</text>
</comment>
<dbReference type="OMA" id="HSHVQLE"/>
<dbReference type="GO" id="GO:0032299">
    <property type="term" value="C:ribonuclease H2 complex"/>
    <property type="evidence" value="ECO:0007669"/>
    <property type="project" value="InterPro"/>
</dbReference>
<sequence>MSFESLVVQRSQSKDDDTKHKLHLLNCKLEGEHENIPVSQYFTSQLQLSNNKAPNSSDNLKVSFRGRPLNGRSIKLPNDYFFARANKSENGNEIFVNEISDEVTYWNLDKLPSDNDPIPKVIEWLKVSSDIHAHVQLED</sequence>
<accession>A0A9Q0MCY9</accession>
<name>A0A9Q0MCY9_BLOTA</name>
<dbReference type="Gene3D" id="2.40.128.680">
    <property type="match status" value="1"/>
</dbReference>
<dbReference type="PANTHER" id="PTHR47204:SF1">
    <property type="entry name" value="RIBONUCLEASE H2 SUBUNIT C"/>
    <property type="match status" value="1"/>
</dbReference>
<proteinExistence type="predicted"/>
<dbReference type="AlphaFoldDB" id="A0A9Q0MCY9"/>
<protein>
    <submittedName>
        <fullName evidence="1">Uncharacterized protein</fullName>
    </submittedName>
</protein>
<dbReference type="CDD" id="cd09271">
    <property type="entry name" value="RNase_H2-C"/>
    <property type="match status" value="1"/>
</dbReference>
<dbReference type="OrthoDB" id="6222486at2759"/>
<dbReference type="PANTHER" id="PTHR47204">
    <property type="entry name" value="OS02G0168900 PROTEIN"/>
    <property type="match status" value="1"/>
</dbReference>
<gene>
    <name evidence="1" type="ORF">RDWZM_001969</name>
</gene>
<dbReference type="EMBL" id="JAPWDV010000001">
    <property type="protein sequence ID" value="KAJ6223424.1"/>
    <property type="molecule type" value="Genomic_DNA"/>
</dbReference>
<evidence type="ECO:0000313" key="2">
    <source>
        <dbReference type="Proteomes" id="UP001142055"/>
    </source>
</evidence>
<reference evidence="1" key="1">
    <citation type="submission" date="2022-12" db="EMBL/GenBank/DDBJ databases">
        <title>Genome assemblies of Blomia tropicalis.</title>
        <authorList>
            <person name="Cui Y."/>
        </authorList>
    </citation>
    <scope>NUCLEOTIDE SEQUENCE</scope>
    <source>
        <tissue evidence="1">Adult mites</tissue>
    </source>
</reference>
<organism evidence="1 2">
    <name type="scientific">Blomia tropicalis</name>
    <name type="common">Mite</name>
    <dbReference type="NCBI Taxonomy" id="40697"/>
    <lineage>
        <taxon>Eukaryota</taxon>
        <taxon>Metazoa</taxon>
        <taxon>Ecdysozoa</taxon>
        <taxon>Arthropoda</taxon>
        <taxon>Chelicerata</taxon>
        <taxon>Arachnida</taxon>
        <taxon>Acari</taxon>
        <taxon>Acariformes</taxon>
        <taxon>Sarcoptiformes</taxon>
        <taxon>Astigmata</taxon>
        <taxon>Glycyphagoidea</taxon>
        <taxon>Echimyopodidae</taxon>
        <taxon>Blomia</taxon>
    </lineage>
</organism>
<dbReference type="Proteomes" id="UP001142055">
    <property type="component" value="Chromosome 1"/>
</dbReference>
<dbReference type="GO" id="GO:0006401">
    <property type="term" value="P:RNA catabolic process"/>
    <property type="evidence" value="ECO:0007669"/>
    <property type="project" value="InterPro"/>
</dbReference>